<evidence type="ECO:0000313" key="2">
    <source>
        <dbReference type="Proteomes" id="UP000485058"/>
    </source>
</evidence>
<protein>
    <submittedName>
        <fullName evidence="1">TPR_REGION domain-containing protein</fullName>
    </submittedName>
</protein>
<dbReference type="Pfam" id="PF13428">
    <property type="entry name" value="TPR_14"/>
    <property type="match status" value="1"/>
</dbReference>
<dbReference type="Gene3D" id="1.25.40.10">
    <property type="entry name" value="Tetratricopeptide repeat domain"/>
    <property type="match status" value="1"/>
</dbReference>
<dbReference type="AlphaFoldDB" id="A0A699YFW1"/>
<dbReference type="EMBL" id="BLLF01000155">
    <property type="protein sequence ID" value="GFH08341.1"/>
    <property type="molecule type" value="Genomic_DNA"/>
</dbReference>
<keyword evidence="2" id="KW-1185">Reference proteome</keyword>
<dbReference type="SUPFAM" id="SSF48452">
    <property type="entry name" value="TPR-like"/>
    <property type="match status" value="1"/>
</dbReference>
<sequence>KQEALQDAQAAVDLAPPDFVNGWVRLIDCQYACGDTQAAISTLSRALKACPTFAGIREYKAIVQALGVKGRRIT</sequence>
<name>A0A699YFW1_HAELA</name>
<feature type="non-terminal residue" evidence="1">
    <location>
        <position position="74"/>
    </location>
</feature>
<feature type="non-terminal residue" evidence="1">
    <location>
        <position position="1"/>
    </location>
</feature>
<proteinExistence type="predicted"/>
<evidence type="ECO:0000313" key="1">
    <source>
        <dbReference type="EMBL" id="GFH08341.1"/>
    </source>
</evidence>
<organism evidence="1 2">
    <name type="scientific">Haematococcus lacustris</name>
    <name type="common">Green alga</name>
    <name type="synonym">Haematococcus pluvialis</name>
    <dbReference type="NCBI Taxonomy" id="44745"/>
    <lineage>
        <taxon>Eukaryota</taxon>
        <taxon>Viridiplantae</taxon>
        <taxon>Chlorophyta</taxon>
        <taxon>core chlorophytes</taxon>
        <taxon>Chlorophyceae</taxon>
        <taxon>CS clade</taxon>
        <taxon>Chlamydomonadales</taxon>
        <taxon>Haematococcaceae</taxon>
        <taxon>Haematococcus</taxon>
    </lineage>
</organism>
<gene>
    <name evidence="1" type="ORF">HaLaN_03286</name>
</gene>
<reference evidence="1 2" key="1">
    <citation type="submission" date="2020-02" db="EMBL/GenBank/DDBJ databases">
        <title>Draft genome sequence of Haematococcus lacustris strain NIES-144.</title>
        <authorList>
            <person name="Morimoto D."/>
            <person name="Nakagawa S."/>
            <person name="Yoshida T."/>
            <person name="Sawayama S."/>
        </authorList>
    </citation>
    <scope>NUCLEOTIDE SEQUENCE [LARGE SCALE GENOMIC DNA]</scope>
    <source>
        <strain evidence="1 2">NIES-144</strain>
    </source>
</reference>
<dbReference type="InterPro" id="IPR011990">
    <property type="entry name" value="TPR-like_helical_dom_sf"/>
</dbReference>
<accession>A0A699YFW1</accession>
<comment type="caution">
    <text evidence="1">The sequence shown here is derived from an EMBL/GenBank/DDBJ whole genome shotgun (WGS) entry which is preliminary data.</text>
</comment>
<dbReference type="Proteomes" id="UP000485058">
    <property type="component" value="Unassembled WGS sequence"/>
</dbReference>